<evidence type="ECO:0000256" key="5">
    <source>
        <dbReference type="ARBA" id="ARBA00022692"/>
    </source>
</evidence>
<keyword evidence="12 14" id="KW-0464">Manganese</keyword>
<keyword evidence="5 14" id="KW-0812">Transmembrane</keyword>
<keyword evidence="6 14" id="KW-0735">Signal-anchor</keyword>
<evidence type="ECO:0000256" key="10">
    <source>
        <dbReference type="ARBA" id="ARBA00047979"/>
    </source>
</evidence>
<sequence>MRKYPFCMERHGYPRQRWLHIWEIVLYFLLLVLVLRQLFTWQDNSSRSETIIVITPTHKRPERLADMTRLAQTLSHIDNLHWIVVEDGKSKIAAVERILLRSGLPYTYFTATTEPGFPKRGWTHRNMALRFIRRHYKDYDGDAVIYFGDDDNSYDTRLFDNYIRNVKKIGFWAVGLAGTGLVEAPHVVNGTIASWDVVYLPGRPFALDMAGFAVNLKLILEYPRAEFGRACTTRTGETCFLEQFNLTKEQCEPFGYEDDPKEILVWHTKTSNMGTKGSRHGYVIE</sequence>
<dbReference type="FunFam" id="3.90.550.10:FF:000147">
    <property type="entry name" value="Galactosylgalactosylxylosylprotein 3-beta-glucuronosyltransferase"/>
    <property type="match status" value="1"/>
</dbReference>
<evidence type="ECO:0000256" key="7">
    <source>
        <dbReference type="ARBA" id="ARBA00022989"/>
    </source>
</evidence>
<evidence type="ECO:0000256" key="13">
    <source>
        <dbReference type="PIRSR" id="PIRSR605027-4"/>
    </source>
</evidence>
<evidence type="ECO:0000256" key="2">
    <source>
        <dbReference type="ARBA" id="ARBA00007706"/>
    </source>
</evidence>
<evidence type="ECO:0000256" key="12">
    <source>
        <dbReference type="PIRSR" id="PIRSR605027-3"/>
    </source>
</evidence>
<organism evidence="15 16">
    <name type="scientific">Steinernema glaseri</name>
    <dbReference type="NCBI Taxonomy" id="37863"/>
    <lineage>
        <taxon>Eukaryota</taxon>
        <taxon>Metazoa</taxon>
        <taxon>Ecdysozoa</taxon>
        <taxon>Nematoda</taxon>
        <taxon>Chromadorea</taxon>
        <taxon>Rhabditida</taxon>
        <taxon>Tylenchina</taxon>
        <taxon>Panagrolaimomorpha</taxon>
        <taxon>Strongyloidoidea</taxon>
        <taxon>Steinernematidae</taxon>
        <taxon>Steinernema</taxon>
    </lineage>
</organism>
<comment type="similarity">
    <text evidence="2 14">Belongs to the glycosyltransferase 43 family.</text>
</comment>
<keyword evidence="8 14" id="KW-0472">Membrane</keyword>
<proteinExistence type="inferred from homology"/>
<keyword evidence="4 14" id="KW-0808">Transferase</keyword>
<comment type="catalytic activity">
    <reaction evidence="10 14">
        <text>3-O-(beta-D-galactosyl-(1-&gt;3)-beta-D-galactosyl-(1-&gt;4)-beta-D-xylosyl)-L-seryl-[protein] + UDP-alpha-D-glucuronate = 3-O-(beta-D-GlcA-(1-&gt;3)-beta-D-Gal-(1-&gt;3)-beta-D-Gal-(1-&gt;4)-beta-D-Xyl)-L-seryl-[protein] + UDP + H(+)</text>
        <dbReference type="Rhea" id="RHEA:24168"/>
        <dbReference type="Rhea" id="RHEA-COMP:12571"/>
        <dbReference type="Rhea" id="RHEA-COMP:12573"/>
        <dbReference type="ChEBI" id="CHEBI:15378"/>
        <dbReference type="ChEBI" id="CHEBI:58052"/>
        <dbReference type="ChEBI" id="CHEBI:58223"/>
        <dbReference type="ChEBI" id="CHEBI:132090"/>
        <dbReference type="ChEBI" id="CHEBI:132093"/>
        <dbReference type="EC" id="2.4.1.135"/>
    </reaction>
</comment>
<evidence type="ECO:0000256" key="14">
    <source>
        <dbReference type="RuleBase" id="RU363127"/>
    </source>
</evidence>
<comment type="cofactor">
    <cofactor evidence="12 14">
        <name>Mn(2+)</name>
        <dbReference type="ChEBI" id="CHEBI:29035"/>
    </cofactor>
</comment>
<feature type="transmembrane region" description="Helical" evidence="14">
    <location>
        <begin position="21"/>
        <end position="39"/>
    </location>
</feature>
<evidence type="ECO:0000256" key="11">
    <source>
        <dbReference type="PIRSR" id="PIRSR605027-1"/>
    </source>
</evidence>
<evidence type="ECO:0000256" key="1">
    <source>
        <dbReference type="ARBA" id="ARBA00004606"/>
    </source>
</evidence>
<keyword evidence="9" id="KW-0325">Glycoprotein</keyword>
<evidence type="ECO:0000256" key="8">
    <source>
        <dbReference type="ARBA" id="ARBA00023136"/>
    </source>
</evidence>
<comment type="subcellular location">
    <subcellularLocation>
        <location evidence="14">Golgi apparatus membrane</location>
        <topology evidence="14">Single-pass type II membrane protein</topology>
    </subcellularLocation>
    <subcellularLocation>
        <location evidence="1">Membrane</location>
        <topology evidence="1">Single-pass type II membrane protein</topology>
    </subcellularLocation>
</comment>
<dbReference type="InterPro" id="IPR005027">
    <property type="entry name" value="Glyco_trans_43"/>
</dbReference>
<keyword evidence="7 14" id="KW-1133">Transmembrane helix</keyword>
<dbReference type="GO" id="GO:0005975">
    <property type="term" value="P:carbohydrate metabolic process"/>
    <property type="evidence" value="ECO:0007669"/>
    <property type="project" value="TreeGrafter"/>
</dbReference>
<dbReference type="PANTHER" id="PTHR10896">
    <property type="entry name" value="GALACTOSYLGALACTOSYLXYLOSYLPROTEIN 3-BETA-GLUCURONOSYLTRANSFERASE BETA-1,3-GLUCURONYLTRANSFERASE"/>
    <property type="match status" value="1"/>
</dbReference>
<reference evidence="16" key="1">
    <citation type="submission" date="2016-11" db="UniProtKB">
        <authorList>
            <consortium name="WormBaseParasite"/>
        </authorList>
    </citation>
    <scope>IDENTIFICATION</scope>
</reference>
<keyword evidence="14" id="KW-0333">Golgi apparatus</keyword>
<dbReference type="Gene3D" id="3.90.550.10">
    <property type="entry name" value="Spore Coat Polysaccharide Biosynthesis Protein SpsA, Chain A"/>
    <property type="match status" value="1"/>
</dbReference>
<keyword evidence="15" id="KW-1185">Reference proteome</keyword>
<name>A0A1I7YCD5_9BILA</name>
<dbReference type="Pfam" id="PF03360">
    <property type="entry name" value="Glyco_transf_43"/>
    <property type="match status" value="1"/>
</dbReference>
<dbReference type="EC" id="2.4.1.135" evidence="3 14"/>
<dbReference type="GO" id="GO:0015018">
    <property type="term" value="F:galactosylgalactosylxylosylprotein 3-beta-glucuronosyltransferase activity"/>
    <property type="evidence" value="ECO:0007669"/>
    <property type="project" value="UniProtKB-UniRule"/>
</dbReference>
<protein>
    <recommendedName>
        <fullName evidence="3 14">Galactosylgalactosylxylosylprotein 3-beta-glucuronosyltransferase</fullName>
        <ecNumber evidence="3 14">2.4.1.135</ecNumber>
    </recommendedName>
</protein>
<dbReference type="GO" id="GO:0050650">
    <property type="term" value="P:chondroitin sulfate proteoglycan biosynthetic process"/>
    <property type="evidence" value="ECO:0007669"/>
    <property type="project" value="TreeGrafter"/>
</dbReference>
<evidence type="ECO:0000313" key="16">
    <source>
        <dbReference type="WBParaSite" id="L893_g14945.t1"/>
    </source>
</evidence>
<dbReference type="GO" id="GO:0046872">
    <property type="term" value="F:metal ion binding"/>
    <property type="evidence" value="ECO:0007669"/>
    <property type="project" value="UniProtKB-KW"/>
</dbReference>
<feature type="binding site" evidence="12">
    <location>
        <position position="151"/>
    </location>
    <ligand>
        <name>Mn(2+)</name>
        <dbReference type="ChEBI" id="CHEBI:29035"/>
    </ligand>
</feature>
<dbReference type="InterPro" id="IPR029044">
    <property type="entry name" value="Nucleotide-diphossugar_trans"/>
</dbReference>
<feature type="active site" description="Proton donor/acceptor" evidence="11">
    <location>
        <position position="237"/>
    </location>
</feature>
<dbReference type="PANTHER" id="PTHR10896:SF30">
    <property type="entry name" value="GALACTOSYLGALACTOSYLXYLOSYLPROTEIN 3-BETA-GLUCURONOSYLTRANSFERASE"/>
    <property type="match status" value="1"/>
</dbReference>
<evidence type="ECO:0000256" key="9">
    <source>
        <dbReference type="ARBA" id="ARBA00023180"/>
    </source>
</evidence>
<dbReference type="AlphaFoldDB" id="A0A1I7YCD5"/>
<dbReference type="SUPFAM" id="SSF53448">
    <property type="entry name" value="Nucleotide-diphospho-sugar transferases"/>
    <property type="match status" value="1"/>
</dbReference>
<keyword evidence="12 14" id="KW-0479">Metal-binding</keyword>
<evidence type="ECO:0000313" key="15">
    <source>
        <dbReference type="Proteomes" id="UP000095287"/>
    </source>
</evidence>
<dbReference type="WBParaSite" id="L893_g14945.t1">
    <property type="protein sequence ID" value="L893_g14945.t1"/>
    <property type="gene ID" value="L893_g14945"/>
</dbReference>
<feature type="site" description="Interaction with galactose moiety of substrate glycoprotein" evidence="13">
    <location>
        <position position="183"/>
    </location>
</feature>
<dbReference type="Proteomes" id="UP000095287">
    <property type="component" value="Unplaced"/>
</dbReference>
<evidence type="ECO:0000256" key="3">
    <source>
        <dbReference type="ARBA" id="ARBA00012641"/>
    </source>
</evidence>
<dbReference type="CDD" id="cd00218">
    <property type="entry name" value="GlcAT-I"/>
    <property type="match status" value="1"/>
</dbReference>
<comment type="pathway">
    <text evidence="14">Protein modification; protein glycosylation.</text>
</comment>
<dbReference type="GO" id="GO:0000139">
    <property type="term" value="C:Golgi membrane"/>
    <property type="evidence" value="ECO:0007669"/>
    <property type="project" value="UniProtKB-SubCell"/>
</dbReference>
<accession>A0A1I7YCD5</accession>
<evidence type="ECO:0000256" key="4">
    <source>
        <dbReference type="ARBA" id="ARBA00022679"/>
    </source>
</evidence>
<dbReference type="UniPathway" id="UPA00378"/>
<evidence type="ECO:0000256" key="6">
    <source>
        <dbReference type="ARBA" id="ARBA00022968"/>
    </source>
</evidence>